<sequence>MMELVPVLLIGLLLPGQANLRDHIEQQFDLETTRSQLAETGHVQLAGYAERAIGLMQRFCAPARDEEVARLREIEDPVELFR</sequence>
<dbReference type="PANTHER" id="PTHR12832">
    <property type="entry name" value="TESTIS-SPECIFIC PROTEIN PBS13 T-COMPLEX 11"/>
    <property type="match status" value="1"/>
</dbReference>
<evidence type="ECO:0000313" key="3">
    <source>
        <dbReference type="EMBL" id="VEL19341.1"/>
    </source>
</evidence>
<dbReference type="GO" id="GO:0007165">
    <property type="term" value="P:signal transduction"/>
    <property type="evidence" value="ECO:0007669"/>
    <property type="project" value="TreeGrafter"/>
</dbReference>
<evidence type="ECO:0000256" key="1">
    <source>
        <dbReference type="ARBA" id="ARBA00010954"/>
    </source>
</evidence>
<dbReference type="AlphaFoldDB" id="A0A3S5BUR5"/>
<proteinExistence type="inferred from homology"/>
<dbReference type="EMBL" id="CAAALY010041161">
    <property type="protein sequence ID" value="VEL19341.1"/>
    <property type="molecule type" value="Genomic_DNA"/>
</dbReference>
<gene>
    <name evidence="3" type="ORF">PXEA_LOCUS12781</name>
</gene>
<keyword evidence="2" id="KW-0732">Signal</keyword>
<dbReference type="InterPro" id="IPR008862">
    <property type="entry name" value="Tcp11"/>
</dbReference>
<dbReference type="PANTHER" id="PTHR12832:SF11">
    <property type="entry name" value="LD23868P"/>
    <property type="match status" value="1"/>
</dbReference>
<reference evidence="3" key="1">
    <citation type="submission" date="2018-11" db="EMBL/GenBank/DDBJ databases">
        <authorList>
            <consortium name="Pathogen Informatics"/>
        </authorList>
    </citation>
    <scope>NUCLEOTIDE SEQUENCE</scope>
</reference>
<evidence type="ECO:0000256" key="2">
    <source>
        <dbReference type="SAM" id="SignalP"/>
    </source>
</evidence>
<feature type="chain" id="PRO_5018697579" evidence="2">
    <location>
        <begin position="19"/>
        <end position="82"/>
    </location>
</feature>
<keyword evidence="4" id="KW-1185">Reference proteome</keyword>
<organism evidence="3 4">
    <name type="scientific">Protopolystoma xenopodis</name>
    <dbReference type="NCBI Taxonomy" id="117903"/>
    <lineage>
        <taxon>Eukaryota</taxon>
        <taxon>Metazoa</taxon>
        <taxon>Spiralia</taxon>
        <taxon>Lophotrochozoa</taxon>
        <taxon>Platyhelminthes</taxon>
        <taxon>Monogenea</taxon>
        <taxon>Polyopisthocotylea</taxon>
        <taxon>Polystomatidea</taxon>
        <taxon>Polystomatidae</taxon>
        <taxon>Protopolystoma</taxon>
    </lineage>
</organism>
<accession>A0A3S5BUR5</accession>
<name>A0A3S5BUR5_9PLAT</name>
<comment type="caution">
    <text evidence="3">The sequence shown here is derived from an EMBL/GenBank/DDBJ whole genome shotgun (WGS) entry which is preliminary data.</text>
</comment>
<evidence type="ECO:0000313" key="4">
    <source>
        <dbReference type="Proteomes" id="UP000784294"/>
    </source>
</evidence>
<dbReference type="OrthoDB" id="276323at2759"/>
<feature type="signal peptide" evidence="2">
    <location>
        <begin position="1"/>
        <end position="18"/>
    </location>
</feature>
<protein>
    <submittedName>
        <fullName evidence="3">Uncharacterized protein</fullName>
    </submittedName>
</protein>
<dbReference type="Pfam" id="PF05794">
    <property type="entry name" value="Tcp11"/>
    <property type="match status" value="1"/>
</dbReference>
<dbReference type="Proteomes" id="UP000784294">
    <property type="component" value="Unassembled WGS sequence"/>
</dbReference>
<comment type="similarity">
    <text evidence="1">Belongs to the TCP11 family.</text>
</comment>